<keyword evidence="2" id="KW-0812">Transmembrane</keyword>
<comment type="caution">
    <text evidence="3">The sequence shown here is derived from an EMBL/GenBank/DDBJ whole genome shotgun (WGS) entry which is preliminary data.</text>
</comment>
<keyword evidence="2" id="KW-1133">Transmembrane helix</keyword>
<evidence type="ECO:0000256" key="2">
    <source>
        <dbReference type="SAM" id="Phobius"/>
    </source>
</evidence>
<dbReference type="Proteomes" id="UP001176517">
    <property type="component" value="Unassembled WGS sequence"/>
</dbReference>
<evidence type="ECO:0000313" key="4">
    <source>
        <dbReference type="Proteomes" id="UP001176517"/>
    </source>
</evidence>
<proteinExistence type="predicted"/>
<evidence type="ECO:0000313" key="3">
    <source>
        <dbReference type="EMBL" id="KAK0557505.1"/>
    </source>
</evidence>
<dbReference type="EMBL" id="JAPDMZ010000005">
    <property type="protein sequence ID" value="KAK0557505.1"/>
    <property type="molecule type" value="Genomic_DNA"/>
</dbReference>
<organism evidence="3 4">
    <name type="scientific">Tilletia horrida</name>
    <dbReference type="NCBI Taxonomy" id="155126"/>
    <lineage>
        <taxon>Eukaryota</taxon>
        <taxon>Fungi</taxon>
        <taxon>Dikarya</taxon>
        <taxon>Basidiomycota</taxon>
        <taxon>Ustilaginomycotina</taxon>
        <taxon>Exobasidiomycetes</taxon>
        <taxon>Tilletiales</taxon>
        <taxon>Tilletiaceae</taxon>
        <taxon>Tilletia</taxon>
    </lineage>
</organism>
<reference evidence="3" key="1">
    <citation type="journal article" date="2023" name="PhytoFront">
        <title>Draft Genome Resources of Seven Strains of Tilletia horrida, Causal Agent of Kernel Smut of Rice.</title>
        <authorList>
            <person name="Khanal S."/>
            <person name="Antony Babu S."/>
            <person name="Zhou X.G."/>
        </authorList>
    </citation>
    <scope>NUCLEOTIDE SEQUENCE</scope>
    <source>
        <strain evidence="3">TX6</strain>
    </source>
</reference>
<accession>A0AAN6H0U4</accession>
<keyword evidence="2" id="KW-0472">Membrane</keyword>
<name>A0AAN6H0U4_9BASI</name>
<feature type="transmembrane region" description="Helical" evidence="2">
    <location>
        <begin position="50"/>
        <end position="69"/>
    </location>
</feature>
<protein>
    <submittedName>
        <fullName evidence="3">Uncharacterized protein</fullName>
    </submittedName>
</protein>
<dbReference type="AlphaFoldDB" id="A0AAN6H0U4"/>
<feature type="region of interest" description="Disordered" evidence="1">
    <location>
        <begin position="1"/>
        <end position="26"/>
    </location>
</feature>
<sequence length="77" mass="8048">MASRGMQPGFLNAKGPGGRGAPARPQAGNSVVRFLQDEVFAPEKRPGNIVIAYGTIFFAASIGLIRTLGPDLLVPIV</sequence>
<keyword evidence="4" id="KW-1185">Reference proteome</keyword>
<gene>
    <name evidence="3" type="ORF">OC846_000493</name>
</gene>
<evidence type="ECO:0000256" key="1">
    <source>
        <dbReference type="SAM" id="MobiDB-lite"/>
    </source>
</evidence>